<accession>A0A1D3CS47</accession>
<dbReference type="AlphaFoldDB" id="A0A1D3CS47"/>
<evidence type="ECO:0000313" key="3">
    <source>
        <dbReference type="Proteomes" id="UP000095192"/>
    </source>
</evidence>
<evidence type="ECO:0000256" key="1">
    <source>
        <dbReference type="SAM" id="MobiDB-lite"/>
    </source>
</evidence>
<dbReference type="VEuPathDB" id="ToxoDB:cyc_03827"/>
<organism evidence="2 3">
    <name type="scientific">Cyclospora cayetanensis</name>
    <dbReference type="NCBI Taxonomy" id="88456"/>
    <lineage>
        <taxon>Eukaryota</taxon>
        <taxon>Sar</taxon>
        <taxon>Alveolata</taxon>
        <taxon>Apicomplexa</taxon>
        <taxon>Conoidasida</taxon>
        <taxon>Coccidia</taxon>
        <taxon>Eucoccidiorida</taxon>
        <taxon>Eimeriorina</taxon>
        <taxon>Eimeriidae</taxon>
        <taxon>Cyclospora</taxon>
    </lineage>
</organism>
<dbReference type="VEuPathDB" id="ToxoDB:LOC34620454"/>
<gene>
    <name evidence="2" type="ORF">cyc_03827</name>
</gene>
<dbReference type="Proteomes" id="UP000095192">
    <property type="component" value="Unassembled WGS sequence"/>
</dbReference>
<keyword evidence="3" id="KW-1185">Reference proteome</keyword>
<feature type="region of interest" description="Disordered" evidence="1">
    <location>
        <begin position="326"/>
        <end position="345"/>
    </location>
</feature>
<sequence length="345" mass="37252">MCLSPFDVSHGLTPRIQLPVHPHHFEQTELQVPQHHQQQQPPCMLPQGSQQYLGQHHSELLLQTEDALPYLPPLELESFPRLLQPIPVSAASAQHALASATQEMPSSATAIQAKATKVNPKTYTLERLQDKWLADRLNESVNWKRLHVDSADLSKSLVAAKQFYNLVTGPAGPIGGKGSSTDFSQEHPTSHSGNTSKSQVLLELLKQSEVLADNLDQLLGMLHSLEREAHAEGIGFSPRGWKLVQSTEEALGAAGAFAETLDDVASSDSSISLRGSSRLPATVLRLRSALGSFGSNPSARKLSDAIRAQQLADLLQGSSLRHLAARPLPKNGSESVSPAKEAVLS</sequence>
<feature type="region of interest" description="Disordered" evidence="1">
    <location>
        <begin position="174"/>
        <end position="196"/>
    </location>
</feature>
<comment type="caution">
    <text evidence="2">The sequence shown here is derived from an EMBL/GenBank/DDBJ whole genome shotgun (WGS) entry which is preliminary data.</text>
</comment>
<dbReference type="EMBL" id="JROU02002177">
    <property type="protein sequence ID" value="OEH73992.1"/>
    <property type="molecule type" value="Genomic_DNA"/>
</dbReference>
<protein>
    <submittedName>
        <fullName evidence="2">Uncharacterized protein</fullName>
    </submittedName>
</protein>
<dbReference type="InParanoid" id="A0A1D3CS47"/>
<proteinExistence type="predicted"/>
<name>A0A1D3CS47_9EIME</name>
<evidence type="ECO:0000313" key="2">
    <source>
        <dbReference type="EMBL" id="OEH73992.1"/>
    </source>
</evidence>
<reference evidence="2 3" key="1">
    <citation type="journal article" date="2016" name="BMC Genomics">
        <title>Comparative genomics reveals Cyclospora cayetanensis possesses coccidia-like metabolism and invasion components but unique surface antigens.</title>
        <authorList>
            <person name="Liu S."/>
            <person name="Wang L."/>
            <person name="Zheng H."/>
            <person name="Xu Z."/>
            <person name="Roellig D.M."/>
            <person name="Li N."/>
            <person name="Frace M.A."/>
            <person name="Tang K."/>
            <person name="Arrowood M.J."/>
            <person name="Moss D.M."/>
            <person name="Zhang L."/>
            <person name="Feng Y."/>
            <person name="Xiao L."/>
        </authorList>
    </citation>
    <scope>NUCLEOTIDE SEQUENCE [LARGE SCALE GENOMIC DNA]</scope>
    <source>
        <strain evidence="2 3">CHN_HEN01</strain>
    </source>
</reference>